<evidence type="ECO:0000256" key="1">
    <source>
        <dbReference type="ARBA" id="ARBA00001974"/>
    </source>
</evidence>
<reference evidence="8 9" key="1">
    <citation type="submission" date="2019-03" db="EMBL/GenBank/DDBJ databases">
        <title>Genomic Encyclopedia of Type Strains, Phase IV (KMG-IV): sequencing the most valuable type-strain genomes for metagenomic binning, comparative biology and taxonomic classification.</title>
        <authorList>
            <person name="Goeker M."/>
        </authorList>
    </citation>
    <scope>NUCLEOTIDE SEQUENCE [LARGE SCALE GENOMIC DNA]</scope>
    <source>
        <strain evidence="8 9">DSM 24176</strain>
    </source>
</reference>
<evidence type="ECO:0000256" key="4">
    <source>
        <dbReference type="ARBA" id="ARBA00022827"/>
    </source>
</evidence>
<dbReference type="Pfam" id="PF07992">
    <property type="entry name" value="Pyr_redox_2"/>
    <property type="match status" value="1"/>
</dbReference>
<dbReference type="PROSITE" id="PS50206">
    <property type="entry name" value="RHODANESE_3"/>
    <property type="match status" value="1"/>
</dbReference>
<dbReference type="PANTHER" id="PTHR43429:SF1">
    <property type="entry name" value="NAD(P)H SULFUR OXIDOREDUCTASE (COA-DEPENDENT)"/>
    <property type="match status" value="1"/>
</dbReference>
<comment type="cofactor">
    <cofactor evidence="1">
        <name>FAD</name>
        <dbReference type="ChEBI" id="CHEBI:57692"/>
    </cofactor>
</comment>
<dbReference type="PANTHER" id="PTHR43429">
    <property type="entry name" value="PYRIDINE NUCLEOTIDE-DISULFIDE OXIDOREDUCTASE DOMAIN-CONTAINING"/>
    <property type="match status" value="1"/>
</dbReference>
<dbReference type="InterPro" id="IPR004099">
    <property type="entry name" value="Pyr_nucl-diS_OxRdtase_dimer"/>
</dbReference>
<dbReference type="SUPFAM" id="SSF51905">
    <property type="entry name" value="FAD/NAD(P)-binding domain"/>
    <property type="match status" value="1"/>
</dbReference>
<dbReference type="Pfam" id="PF02852">
    <property type="entry name" value="Pyr_redox_dim"/>
    <property type="match status" value="1"/>
</dbReference>
<dbReference type="SMART" id="SM00450">
    <property type="entry name" value="RHOD"/>
    <property type="match status" value="1"/>
</dbReference>
<protein>
    <submittedName>
        <fullName evidence="8">NADPH-dependent 2,4-dienoyl-CoA reductase/sulfur reductase-like enzyme</fullName>
    </submittedName>
</protein>
<keyword evidence="9" id="KW-1185">Reference proteome</keyword>
<comment type="caution">
    <text evidence="8">The sequence shown here is derived from an EMBL/GenBank/DDBJ whole genome shotgun (WGS) entry which is preliminary data.</text>
</comment>
<dbReference type="InterPro" id="IPR023753">
    <property type="entry name" value="FAD/NAD-binding_dom"/>
</dbReference>
<dbReference type="Proteomes" id="UP000294545">
    <property type="component" value="Unassembled WGS sequence"/>
</dbReference>
<accession>A0A4R1N010</accession>
<evidence type="ECO:0000256" key="3">
    <source>
        <dbReference type="ARBA" id="ARBA00022630"/>
    </source>
</evidence>
<comment type="similarity">
    <text evidence="2">Belongs to the class-III pyridine nucleotide-disulfide oxidoreductase family.</text>
</comment>
<keyword evidence="3" id="KW-0285">Flavoprotein</keyword>
<dbReference type="EMBL" id="SMGQ01000011">
    <property type="protein sequence ID" value="TCK98172.1"/>
    <property type="molecule type" value="Genomic_DNA"/>
</dbReference>
<keyword evidence="4" id="KW-0274">FAD</keyword>
<evidence type="ECO:0000256" key="2">
    <source>
        <dbReference type="ARBA" id="ARBA00009130"/>
    </source>
</evidence>
<dbReference type="Gene3D" id="3.50.50.60">
    <property type="entry name" value="FAD/NAD(P)-binding domain"/>
    <property type="match status" value="2"/>
</dbReference>
<dbReference type="PRINTS" id="PR00368">
    <property type="entry name" value="FADPNR"/>
</dbReference>
<dbReference type="AlphaFoldDB" id="A0A4R1N010"/>
<evidence type="ECO:0000313" key="9">
    <source>
        <dbReference type="Proteomes" id="UP000294545"/>
    </source>
</evidence>
<dbReference type="GO" id="GO:0016491">
    <property type="term" value="F:oxidoreductase activity"/>
    <property type="evidence" value="ECO:0007669"/>
    <property type="project" value="UniProtKB-KW"/>
</dbReference>
<dbReference type="OrthoDB" id="9802028at2"/>
<gene>
    <name evidence="8" type="ORF">EDC19_0590</name>
</gene>
<keyword evidence="5" id="KW-0560">Oxidoreductase</keyword>
<dbReference type="InterPro" id="IPR036873">
    <property type="entry name" value="Rhodanese-like_dom_sf"/>
</dbReference>
<dbReference type="Gene3D" id="3.40.250.10">
    <property type="entry name" value="Rhodanese-like domain"/>
    <property type="match status" value="1"/>
</dbReference>
<dbReference type="Pfam" id="PF00581">
    <property type="entry name" value="Rhodanese"/>
    <property type="match status" value="1"/>
</dbReference>
<evidence type="ECO:0000313" key="8">
    <source>
        <dbReference type="EMBL" id="TCK98172.1"/>
    </source>
</evidence>
<dbReference type="InterPro" id="IPR036188">
    <property type="entry name" value="FAD/NAD-bd_sf"/>
</dbReference>
<evidence type="ECO:0000256" key="6">
    <source>
        <dbReference type="ARBA" id="ARBA00023284"/>
    </source>
</evidence>
<organism evidence="8 9">
    <name type="scientific">Natranaerovirga hydrolytica</name>
    <dbReference type="NCBI Taxonomy" id="680378"/>
    <lineage>
        <taxon>Bacteria</taxon>
        <taxon>Bacillati</taxon>
        <taxon>Bacillota</taxon>
        <taxon>Clostridia</taxon>
        <taxon>Lachnospirales</taxon>
        <taxon>Natranaerovirgaceae</taxon>
        <taxon>Natranaerovirga</taxon>
    </lineage>
</organism>
<proteinExistence type="inferred from homology"/>
<dbReference type="SUPFAM" id="SSF52821">
    <property type="entry name" value="Rhodanese/Cell cycle control phosphatase"/>
    <property type="match status" value="1"/>
</dbReference>
<evidence type="ECO:0000256" key="5">
    <source>
        <dbReference type="ARBA" id="ARBA00023002"/>
    </source>
</evidence>
<evidence type="ECO:0000259" key="7">
    <source>
        <dbReference type="PROSITE" id="PS50206"/>
    </source>
</evidence>
<dbReference type="InterPro" id="IPR050260">
    <property type="entry name" value="FAD-bd_OxRdtase"/>
</dbReference>
<dbReference type="InterPro" id="IPR001763">
    <property type="entry name" value="Rhodanese-like_dom"/>
</dbReference>
<dbReference type="InterPro" id="IPR016156">
    <property type="entry name" value="FAD/NAD-linked_Rdtase_dimer_sf"/>
</dbReference>
<dbReference type="SUPFAM" id="SSF55424">
    <property type="entry name" value="FAD/NAD-linked reductases, dimerisation (C-terminal) domain"/>
    <property type="match status" value="1"/>
</dbReference>
<feature type="domain" description="Rhodanese" evidence="7">
    <location>
        <begin position="461"/>
        <end position="548"/>
    </location>
</feature>
<dbReference type="RefSeq" id="WP_132280274.1">
    <property type="nucleotide sequence ID" value="NZ_SMGQ01000011.1"/>
</dbReference>
<dbReference type="PRINTS" id="PR00411">
    <property type="entry name" value="PNDRDTASEI"/>
</dbReference>
<sequence>MRILVIGAVAAGTSAAAKARRNDENAEIVIYEKDHDISYSGCGLPYYIGGEVEDISQLTPRNPKFFKKKYNIDVLVRHEVLQLDTEQKALTVKNLQTGDVFIDHYDKLIIATGALPSVPQIKGIHQKNVFHLRNVQNARDIKAFIQNNKPKKAVIAGTGFIGFEMLENLMAEGIETTLIEIQNKITPNLDEDVATYLENILSKKNITIMKNTAIIEILDDKVILDKGTELDCDMVIMATGVKPNVSLAKTAGIEIGITGAIKVNDKMQTNIKDVYACGDCIETFSLITGKPVYQPLGSTANKTGRIAGDTLTGGSLAYKGNLGTGIYKLFDLTIASTGLTETEAIAEGYEIAICHNIKPDKPKYFNGEEMLIKAIADKDTQRLLGVQIIGFEGVDKRIDVFVTLITYGAKVDELFHLDLAYAPPYSTTKDPVHYTGMILDNMLNRNRHVITSKEAKALANKGEKLQVIDTRVKNQYDSSHVDTAVNIPQDELREKLSTLDKDRMTITYCNKGVTGNAAQNILINNGFNNVCNLSGGHKFYKDTKSKGK</sequence>
<keyword evidence="6" id="KW-0676">Redox-active center</keyword>
<name>A0A4R1N010_9FIRM</name>